<dbReference type="Gene3D" id="3.40.50.720">
    <property type="entry name" value="NAD(P)-binding Rossmann-like Domain"/>
    <property type="match status" value="1"/>
</dbReference>
<evidence type="ECO:0000256" key="3">
    <source>
        <dbReference type="ARBA" id="ARBA00013014"/>
    </source>
</evidence>
<dbReference type="InterPro" id="IPR013752">
    <property type="entry name" value="KPA_reductase"/>
</dbReference>
<dbReference type="InterPro" id="IPR013328">
    <property type="entry name" value="6PGD_dom2"/>
</dbReference>
<dbReference type="PANTHER" id="PTHR43765">
    <property type="entry name" value="2-DEHYDROPANTOATE 2-REDUCTASE-RELATED"/>
    <property type="match status" value="1"/>
</dbReference>
<dbReference type="PANTHER" id="PTHR43765:SF2">
    <property type="entry name" value="2-DEHYDROPANTOATE 2-REDUCTASE"/>
    <property type="match status" value="1"/>
</dbReference>
<keyword evidence="5" id="KW-0566">Pantothenate biosynthesis</keyword>
<dbReference type="InterPro" id="IPR003710">
    <property type="entry name" value="ApbA"/>
</dbReference>
<keyword evidence="13" id="KW-1185">Reference proteome</keyword>
<organism evidence="12 13">
    <name type="scientific">Siccirubricoccus soli</name>
    <dbReference type="NCBI Taxonomy" id="2899147"/>
    <lineage>
        <taxon>Bacteria</taxon>
        <taxon>Pseudomonadati</taxon>
        <taxon>Pseudomonadota</taxon>
        <taxon>Alphaproteobacteria</taxon>
        <taxon>Acetobacterales</taxon>
        <taxon>Roseomonadaceae</taxon>
        <taxon>Siccirubricoccus</taxon>
    </lineage>
</organism>
<comment type="catalytic activity">
    <reaction evidence="9">
        <text>(R)-pantoate + NADP(+) = 2-dehydropantoate + NADPH + H(+)</text>
        <dbReference type="Rhea" id="RHEA:16233"/>
        <dbReference type="ChEBI" id="CHEBI:11561"/>
        <dbReference type="ChEBI" id="CHEBI:15378"/>
        <dbReference type="ChEBI" id="CHEBI:15980"/>
        <dbReference type="ChEBI" id="CHEBI:57783"/>
        <dbReference type="ChEBI" id="CHEBI:58349"/>
        <dbReference type="EC" id="1.1.1.169"/>
    </reaction>
</comment>
<accession>A0ABT1D6Q1</accession>
<dbReference type="InterPro" id="IPR050838">
    <property type="entry name" value="Ketopantoate_reductase"/>
</dbReference>
<dbReference type="NCBIfam" id="TIGR00745">
    <property type="entry name" value="apbA_panE"/>
    <property type="match status" value="1"/>
</dbReference>
<dbReference type="InterPro" id="IPR036291">
    <property type="entry name" value="NAD(P)-bd_dom_sf"/>
</dbReference>
<comment type="pathway">
    <text evidence="1">Cofactor biosynthesis; (R)-pantothenate biosynthesis; (R)-pantoate from 3-methyl-2-oxobutanoate: step 2/2.</text>
</comment>
<evidence type="ECO:0000313" key="12">
    <source>
        <dbReference type="EMBL" id="MCO6417603.1"/>
    </source>
</evidence>
<dbReference type="Proteomes" id="UP001523392">
    <property type="component" value="Unassembled WGS sequence"/>
</dbReference>
<keyword evidence="6" id="KW-0521">NADP</keyword>
<evidence type="ECO:0000259" key="10">
    <source>
        <dbReference type="Pfam" id="PF02558"/>
    </source>
</evidence>
<name>A0ABT1D6Q1_9PROT</name>
<dbReference type="Pfam" id="PF08546">
    <property type="entry name" value="ApbA_C"/>
    <property type="match status" value="1"/>
</dbReference>
<reference evidence="12 13" key="1">
    <citation type="submission" date="2021-12" db="EMBL/GenBank/DDBJ databases">
        <title>Siccirubricoccus leaddurans sp. nov., a high concentration Zn2+ tolerance bacterium.</title>
        <authorList>
            <person name="Cao Y."/>
        </authorList>
    </citation>
    <scope>NUCLEOTIDE SEQUENCE [LARGE SCALE GENOMIC DNA]</scope>
    <source>
        <strain evidence="12 13">KC 17139</strain>
    </source>
</reference>
<evidence type="ECO:0000256" key="7">
    <source>
        <dbReference type="ARBA" id="ARBA00023002"/>
    </source>
</evidence>
<evidence type="ECO:0000256" key="5">
    <source>
        <dbReference type="ARBA" id="ARBA00022655"/>
    </source>
</evidence>
<evidence type="ECO:0000256" key="8">
    <source>
        <dbReference type="ARBA" id="ARBA00032024"/>
    </source>
</evidence>
<evidence type="ECO:0000256" key="6">
    <source>
        <dbReference type="ARBA" id="ARBA00022857"/>
    </source>
</evidence>
<dbReference type="Gene3D" id="1.10.1040.10">
    <property type="entry name" value="N-(1-d-carboxylethyl)-l-norvaline Dehydrogenase, domain 2"/>
    <property type="match status" value="1"/>
</dbReference>
<gene>
    <name evidence="12" type="ORF">JYK14_15745</name>
</gene>
<evidence type="ECO:0000259" key="11">
    <source>
        <dbReference type="Pfam" id="PF08546"/>
    </source>
</evidence>
<dbReference type="SUPFAM" id="SSF48179">
    <property type="entry name" value="6-phosphogluconate dehydrogenase C-terminal domain-like"/>
    <property type="match status" value="1"/>
</dbReference>
<comment type="similarity">
    <text evidence="2">Belongs to the ketopantoate reductase family.</text>
</comment>
<dbReference type="RefSeq" id="WP_252954241.1">
    <property type="nucleotide sequence ID" value="NZ_JAFIRR010000099.1"/>
</dbReference>
<dbReference type="EMBL" id="JAFIRR010000099">
    <property type="protein sequence ID" value="MCO6417603.1"/>
    <property type="molecule type" value="Genomic_DNA"/>
</dbReference>
<feature type="domain" description="Ketopantoate reductase N-terminal" evidence="10">
    <location>
        <begin position="5"/>
        <end position="149"/>
    </location>
</feature>
<dbReference type="EC" id="1.1.1.169" evidence="3"/>
<dbReference type="GO" id="GO:0008677">
    <property type="term" value="F:2-dehydropantoate 2-reductase activity"/>
    <property type="evidence" value="ECO:0007669"/>
    <property type="project" value="UniProtKB-EC"/>
</dbReference>
<evidence type="ECO:0000313" key="13">
    <source>
        <dbReference type="Proteomes" id="UP001523392"/>
    </source>
</evidence>
<dbReference type="InterPro" id="IPR008927">
    <property type="entry name" value="6-PGluconate_DH-like_C_sf"/>
</dbReference>
<dbReference type="InterPro" id="IPR013332">
    <property type="entry name" value="KPR_N"/>
</dbReference>
<keyword evidence="7 12" id="KW-0560">Oxidoreductase</keyword>
<protein>
    <recommendedName>
        <fullName evidence="4">2-dehydropantoate 2-reductase</fullName>
        <ecNumber evidence="3">1.1.1.169</ecNumber>
    </recommendedName>
    <alternativeName>
        <fullName evidence="8">Ketopantoate reductase</fullName>
    </alternativeName>
</protein>
<dbReference type="Pfam" id="PF02558">
    <property type="entry name" value="ApbA"/>
    <property type="match status" value="1"/>
</dbReference>
<evidence type="ECO:0000256" key="1">
    <source>
        <dbReference type="ARBA" id="ARBA00004994"/>
    </source>
</evidence>
<sequence>MRPRIAFIGAGAVGGYVGGHLARLGHDVTLIDPWPEHVAAIRARGLALSGLEAEENVTVQVPALHLTEVQSAFRHRPIDIAFVSVKSYDTVWATHLVAPYLSAGGFVVSLQNCINEERIASVVGWGRTLGMIAATISVDLYEAGKIRRTVGRGGAGRTVFAVGEVHGRITPRLEMLRDMIAGIDSVKATSNLWGERWSKLCVNAMRNPTSAATGLSGNQCDQHPQIRRFALRIGAEAVRIGQALGYSLEKIQAMDPALLAAAGEGDPAALETAEATLLENGRKAQRSDLQRPSMAQDMAKGRKTEIDYINGFIAAEGRKAGLAAPANAALTEIVKRVERGEIPARPENIAGINI</sequence>
<feature type="domain" description="Ketopantoate reductase C-terminal" evidence="11">
    <location>
        <begin position="191"/>
        <end position="338"/>
    </location>
</feature>
<comment type="caution">
    <text evidence="12">The sequence shown here is derived from an EMBL/GenBank/DDBJ whole genome shotgun (WGS) entry which is preliminary data.</text>
</comment>
<evidence type="ECO:0000256" key="2">
    <source>
        <dbReference type="ARBA" id="ARBA00007870"/>
    </source>
</evidence>
<evidence type="ECO:0000256" key="9">
    <source>
        <dbReference type="ARBA" id="ARBA00048793"/>
    </source>
</evidence>
<proteinExistence type="inferred from homology"/>
<evidence type="ECO:0000256" key="4">
    <source>
        <dbReference type="ARBA" id="ARBA00019465"/>
    </source>
</evidence>
<dbReference type="SUPFAM" id="SSF51735">
    <property type="entry name" value="NAD(P)-binding Rossmann-fold domains"/>
    <property type="match status" value="1"/>
</dbReference>